<dbReference type="SUPFAM" id="SSF50386">
    <property type="entry name" value="STI-like"/>
    <property type="match status" value="2"/>
</dbReference>
<dbReference type="InterPro" id="IPR056368">
    <property type="entry name" value="KTI1"/>
</dbReference>
<feature type="signal peptide" evidence="3">
    <location>
        <begin position="1"/>
        <end position="26"/>
    </location>
</feature>
<keyword evidence="3" id="KW-0732">Signal</keyword>
<name>A0A803NDB7_CHEQI</name>
<dbReference type="CDD" id="cd00178">
    <property type="entry name" value="beta-trefoil_STI"/>
    <property type="match status" value="1"/>
</dbReference>
<accession>A0A803NDB7</accession>
<sequence length="298" mass="32265">MSTFLQPAIAITALLLLQLFPPPTMAAWFAYITDEDGEPMLNGGTYYIIATNGGGLAVAQKPQTLACPLFIAQEKDGSSIGHPFKITSPISSKYLPFGPTEFYVVDDTTTCTKPLAWRLTTDNATGQIYVAAGTTESLGPSPFSITLPFSDVQPNEYEIFHCDNVICKLAGIFENGLLGMNTDFNLKFTFPSARKGHGNLPPTPTPVKIHLSTGGGIGNPSPQTAANWFKIEKSIASSEFYQLEYCPSSSTINGFAAKKDIVCGVIDATSGTDDYRLLWLGLVPRRADFFHILSFIKV</sequence>
<dbReference type="AlphaFoldDB" id="A0A803NDB7"/>
<dbReference type="InterPro" id="IPR011065">
    <property type="entry name" value="Kunitz_inhibitor_STI-like_sf"/>
</dbReference>
<reference evidence="4" key="1">
    <citation type="journal article" date="2017" name="Nature">
        <title>The genome of Chenopodium quinoa.</title>
        <authorList>
            <person name="Jarvis D.E."/>
            <person name="Ho Y.S."/>
            <person name="Lightfoot D.J."/>
            <person name="Schmoeckel S.M."/>
            <person name="Li B."/>
            <person name="Borm T.J.A."/>
            <person name="Ohyanagi H."/>
            <person name="Mineta K."/>
            <person name="Michell C.T."/>
            <person name="Saber N."/>
            <person name="Kharbatia N.M."/>
            <person name="Rupper R.R."/>
            <person name="Sharp A.R."/>
            <person name="Dally N."/>
            <person name="Boughton B.A."/>
            <person name="Woo Y.H."/>
            <person name="Gao G."/>
            <person name="Schijlen E.G.W.M."/>
            <person name="Guo X."/>
            <person name="Momin A.A."/>
            <person name="Negrao S."/>
            <person name="Al-Babili S."/>
            <person name="Gehring C."/>
            <person name="Roessner U."/>
            <person name="Jung C."/>
            <person name="Murphy K."/>
            <person name="Arold S.T."/>
            <person name="Gojobori T."/>
            <person name="van der Linden C.G."/>
            <person name="van Loo E.N."/>
            <person name="Jellen E.N."/>
            <person name="Maughan P.J."/>
            <person name="Tester M."/>
        </authorList>
    </citation>
    <scope>NUCLEOTIDE SEQUENCE [LARGE SCALE GENOMIC DNA]</scope>
    <source>
        <strain evidence="4">cv. PI 614886</strain>
    </source>
</reference>
<evidence type="ECO:0000256" key="1">
    <source>
        <dbReference type="ARBA" id="ARBA00005440"/>
    </source>
</evidence>
<dbReference type="PANTHER" id="PTHR33107">
    <property type="entry name" value="KUNITZ TRYPSIN INHIBITOR 2"/>
    <property type="match status" value="1"/>
</dbReference>
<comment type="similarity">
    <text evidence="1">Belongs to the protease inhibitor I3 (leguminous Kunitz-type inhibitor) family.</text>
</comment>
<dbReference type="Gramene" id="AUR62044108-RA">
    <property type="protein sequence ID" value="AUR62044108-RA:cds"/>
    <property type="gene ID" value="AUR62044108"/>
</dbReference>
<organism evidence="4 5">
    <name type="scientific">Chenopodium quinoa</name>
    <name type="common">Quinoa</name>
    <dbReference type="NCBI Taxonomy" id="63459"/>
    <lineage>
        <taxon>Eukaryota</taxon>
        <taxon>Viridiplantae</taxon>
        <taxon>Streptophyta</taxon>
        <taxon>Embryophyta</taxon>
        <taxon>Tracheophyta</taxon>
        <taxon>Spermatophyta</taxon>
        <taxon>Magnoliopsida</taxon>
        <taxon>eudicotyledons</taxon>
        <taxon>Gunneridae</taxon>
        <taxon>Pentapetalae</taxon>
        <taxon>Caryophyllales</taxon>
        <taxon>Chenopodiaceae</taxon>
        <taxon>Chenopodioideae</taxon>
        <taxon>Atripliceae</taxon>
        <taxon>Chenopodium</taxon>
    </lineage>
</organism>
<protein>
    <submittedName>
        <fullName evidence="4">Uncharacterized protein</fullName>
    </submittedName>
</protein>
<dbReference type="PANTHER" id="PTHR33107:SF81">
    <property type="entry name" value="TRYPSIN INHIBITOR A"/>
    <property type="match status" value="1"/>
</dbReference>
<evidence type="ECO:0000313" key="4">
    <source>
        <dbReference type="EnsemblPlants" id="AUR62044108-RA:cds"/>
    </source>
</evidence>
<dbReference type="SMART" id="SM00452">
    <property type="entry name" value="STI"/>
    <property type="match status" value="1"/>
</dbReference>
<proteinExistence type="inferred from homology"/>
<dbReference type="GO" id="GO:0004866">
    <property type="term" value="F:endopeptidase inhibitor activity"/>
    <property type="evidence" value="ECO:0007669"/>
    <property type="project" value="InterPro"/>
</dbReference>
<dbReference type="Pfam" id="PF00197">
    <property type="entry name" value="Kunitz_legume"/>
    <property type="match status" value="2"/>
</dbReference>
<keyword evidence="2" id="KW-1015">Disulfide bond</keyword>
<keyword evidence="5" id="KW-1185">Reference proteome</keyword>
<reference evidence="4" key="2">
    <citation type="submission" date="2021-03" db="UniProtKB">
        <authorList>
            <consortium name="EnsemblPlants"/>
        </authorList>
    </citation>
    <scope>IDENTIFICATION</scope>
</reference>
<dbReference type="EnsemblPlants" id="AUR62044108-RA">
    <property type="protein sequence ID" value="AUR62044108-RA:cds"/>
    <property type="gene ID" value="AUR62044108"/>
</dbReference>
<evidence type="ECO:0000256" key="3">
    <source>
        <dbReference type="SAM" id="SignalP"/>
    </source>
</evidence>
<evidence type="ECO:0000313" key="5">
    <source>
        <dbReference type="Proteomes" id="UP000596660"/>
    </source>
</evidence>
<dbReference type="InterPro" id="IPR002160">
    <property type="entry name" value="Prot_inh_Kunz-lg"/>
</dbReference>
<feature type="chain" id="PRO_5030679334" evidence="3">
    <location>
        <begin position="27"/>
        <end position="298"/>
    </location>
</feature>
<dbReference type="Proteomes" id="UP000596660">
    <property type="component" value="Unplaced"/>
</dbReference>
<dbReference type="Gene3D" id="2.80.10.50">
    <property type="match status" value="2"/>
</dbReference>
<evidence type="ECO:0000256" key="2">
    <source>
        <dbReference type="ARBA" id="ARBA00023157"/>
    </source>
</evidence>